<feature type="region of interest" description="Disordered" evidence="1">
    <location>
        <begin position="1"/>
        <end position="21"/>
    </location>
</feature>
<dbReference type="STRING" id="1891671.SAMN06295885_3465"/>
<gene>
    <name evidence="2" type="ORF">SAMN06295885_3465</name>
</gene>
<dbReference type="RefSeq" id="WP_085477831.1">
    <property type="nucleotide sequence ID" value="NZ_FXBM01000003.1"/>
</dbReference>
<proteinExistence type="predicted"/>
<reference evidence="3" key="1">
    <citation type="submission" date="2017-04" db="EMBL/GenBank/DDBJ databases">
        <authorList>
            <person name="Varghese N."/>
            <person name="Submissions S."/>
        </authorList>
    </citation>
    <scope>NUCLEOTIDE SEQUENCE [LARGE SCALE GENOMIC DNA]</scope>
    <source>
        <strain evidence="3">VKM Ac-2121</strain>
    </source>
</reference>
<dbReference type="EMBL" id="FXBM01000003">
    <property type="protein sequence ID" value="SMH49983.1"/>
    <property type="molecule type" value="Genomic_DNA"/>
</dbReference>
<sequence>MEPEPSGGAKPRARRTSPDTTKRQILDEAKARIAAEGGITLSFEHIPLESYIKAAGAPRSSVYRIWKSHAAFVADLIQDLFEGGDFARGFDPSTRHAIEAVLREHVGLIQGTSEERRALMREMVRVGVAANLQAAAASEFRRSYWTLASAVPSIAPGPARETAVATVTRIEASFLSAMSSFYETVLGLIGLRLREPFTPRHIAVLTNSIVDAFTRRFELDRGIVETVFEGPALEGGTAEWTFAAWSIASAVDGMTESYAPTTGDAAQ</sequence>
<evidence type="ECO:0000256" key="1">
    <source>
        <dbReference type="SAM" id="MobiDB-lite"/>
    </source>
</evidence>
<organism evidence="2 3">
    <name type="scientific">Rathayibacter oskolensis</name>
    <dbReference type="NCBI Taxonomy" id="1891671"/>
    <lineage>
        <taxon>Bacteria</taxon>
        <taxon>Bacillati</taxon>
        <taxon>Actinomycetota</taxon>
        <taxon>Actinomycetes</taxon>
        <taxon>Micrococcales</taxon>
        <taxon>Microbacteriaceae</taxon>
        <taxon>Rathayibacter</taxon>
    </lineage>
</organism>
<name>A0A1X7PF71_9MICO</name>
<keyword evidence="3" id="KW-1185">Reference proteome</keyword>
<evidence type="ECO:0000313" key="3">
    <source>
        <dbReference type="Proteomes" id="UP000193711"/>
    </source>
</evidence>
<dbReference type="Gene3D" id="1.10.357.10">
    <property type="entry name" value="Tetracycline Repressor, domain 2"/>
    <property type="match status" value="1"/>
</dbReference>
<evidence type="ECO:0008006" key="4">
    <source>
        <dbReference type="Google" id="ProtNLM"/>
    </source>
</evidence>
<dbReference type="OrthoDB" id="9796019at2"/>
<protein>
    <recommendedName>
        <fullName evidence="4">HTH tetR-type domain-containing protein</fullName>
    </recommendedName>
</protein>
<evidence type="ECO:0000313" key="2">
    <source>
        <dbReference type="EMBL" id="SMH49983.1"/>
    </source>
</evidence>
<accession>A0A1X7PF71</accession>
<dbReference type="Proteomes" id="UP000193711">
    <property type="component" value="Unassembled WGS sequence"/>
</dbReference>
<dbReference type="AlphaFoldDB" id="A0A1X7PF71"/>